<gene>
    <name evidence="6" type="ORF">AsFPU1_4074</name>
</gene>
<dbReference type="PANTHER" id="PTHR10628:SF30">
    <property type="entry name" value="EXO-ALPHA-SIALIDASE"/>
    <property type="match status" value="1"/>
</dbReference>
<dbReference type="AlphaFoldDB" id="A0A401IN02"/>
<keyword evidence="4" id="KW-0732">Signal</keyword>
<dbReference type="PROSITE" id="PS51257">
    <property type="entry name" value="PROKAR_LIPOPROTEIN"/>
    <property type="match status" value="1"/>
</dbReference>
<protein>
    <recommendedName>
        <fullName evidence="3">exo-alpha-sialidase</fullName>
        <ecNumber evidence="3">3.2.1.18</ecNumber>
    </recommendedName>
</protein>
<evidence type="ECO:0000313" key="7">
    <source>
        <dbReference type="Proteomes" id="UP000287247"/>
    </source>
</evidence>
<evidence type="ECO:0000256" key="2">
    <source>
        <dbReference type="ARBA" id="ARBA00009348"/>
    </source>
</evidence>
<name>A0A401IN02_APHSA</name>
<feature type="signal peptide" evidence="4">
    <location>
        <begin position="1"/>
        <end position="18"/>
    </location>
</feature>
<dbReference type="PANTHER" id="PTHR10628">
    <property type="entry name" value="SIALIDASE"/>
    <property type="match status" value="1"/>
</dbReference>
<dbReference type="CDD" id="cd15482">
    <property type="entry name" value="Sialidase_non-viral"/>
    <property type="match status" value="1"/>
</dbReference>
<dbReference type="SUPFAM" id="SSF50939">
    <property type="entry name" value="Sialidases"/>
    <property type="match status" value="1"/>
</dbReference>
<dbReference type="GO" id="GO:0009313">
    <property type="term" value="P:oligosaccharide catabolic process"/>
    <property type="evidence" value="ECO:0007669"/>
    <property type="project" value="TreeGrafter"/>
</dbReference>
<proteinExistence type="inferred from homology"/>
<dbReference type="InterPro" id="IPR026856">
    <property type="entry name" value="Sialidase_fam"/>
</dbReference>
<dbReference type="InterPro" id="IPR036278">
    <property type="entry name" value="Sialidase_sf"/>
</dbReference>
<organism evidence="6 7">
    <name type="scientific">Aphanothece sacrum FPU1</name>
    <dbReference type="NCBI Taxonomy" id="1920663"/>
    <lineage>
        <taxon>Bacteria</taxon>
        <taxon>Bacillati</taxon>
        <taxon>Cyanobacteriota</taxon>
        <taxon>Cyanophyceae</taxon>
        <taxon>Oscillatoriophycideae</taxon>
        <taxon>Chroococcales</taxon>
        <taxon>Aphanothecaceae</taxon>
        <taxon>Aphanothece</taxon>
    </lineage>
</organism>
<comment type="similarity">
    <text evidence="2">Belongs to the glycosyl hydrolase 33 family.</text>
</comment>
<comment type="catalytic activity">
    <reaction evidence="1">
        <text>Hydrolysis of alpha-(2-&gt;3)-, alpha-(2-&gt;6)-, alpha-(2-&gt;8)- glycosidic linkages of terminal sialic acid residues in oligosaccharides, glycoproteins, glycolipids, colominic acid and synthetic substrates.</text>
        <dbReference type="EC" id="3.2.1.18"/>
    </reaction>
</comment>
<dbReference type="Gene3D" id="2.120.10.10">
    <property type="match status" value="1"/>
</dbReference>
<sequence>MKPYLINRRCFLALSVGAAGTTLVTGCFNQPLEKVKVYTGGKDGYHTYRIPSLLCTPSGNLLAFCEGRKQSQKDSGKIDLLLKRSQDGGKTWSKQQIIWENGDNVCGNPCPVFDQTTGKIYLLMTGNLGSDHEQEIIEQTSKGTRTVWVCSSQDEGKTWSKPVEITPSVKQPDWTWYATGPGVGIQLQKNDRLVIPCNHCEAESKKYYSHIFYSDDHGQTWKLGGSSPSDRPGMNECQVVELANGSLMLNMRNQNPSPRKRGICLSKDQGLSWSNFSYDSTLIDPTCQASFLRYIKPNQNQEGKLIFSNPASQKERINLTVRLSKDEGKTWPVSRQIDGGPSAYSCLTILPDLSIGCLYECGKSSPYEHITFVRFQF</sequence>
<dbReference type="Proteomes" id="UP000287247">
    <property type="component" value="Unassembled WGS sequence"/>
</dbReference>
<evidence type="ECO:0000256" key="4">
    <source>
        <dbReference type="SAM" id="SignalP"/>
    </source>
</evidence>
<evidence type="ECO:0000259" key="5">
    <source>
        <dbReference type="Pfam" id="PF13088"/>
    </source>
</evidence>
<evidence type="ECO:0000256" key="3">
    <source>
        <dbReference type="ARBA" id="ARBA00012733"/>
    </source>
</evidence>
<keyword evidence="7" id="KW-1185">Reference proteome</keyword>
<feature type="domain" description="Sialidase" evidence="5">
    <location>
        <begin position="59"/>
        <end position="352"/>
    </location>
</feature>
<dbReference type="Pfam" id="PF13088">
    <property type="entry name" value="BNR_2"/>
    <property type="match status" value="1"/>
</dbReference>
<dbReference type="InterPro" id="IPR011040">
    <property type="entry name" value="Sialidase"/>
</dbReference>
<comment type="caution">
    <text evidence="6">The sequence shown here is derived from an EMBL/GenBank/DDBJ whole genome shotgun (WGS) entry which is preliminary data.</text>
</comment>
<evidence type="ECO:0000313" key="6">
    <source>
        <dbReference type="EMBL" id="GBF82644.1"/>
    </source>
</evidence>
<dbReference type="EMBL" id="BDQK01000017">
    <property type="protein sequence ID" value="GBF82644.1"/>
    <property type="molecule type" value="Genomic_DNA"/>
</dbReference>
<dbReference type="GO" id="GO:0005737">
    <property type="term" value="C:cytoplasm"/>
    <property type="evidence" value="ECO:0007669"/>
    <property type="project" value="TreeGrafter"/>
</dbReference>
<evidence type="ECO:0000256" key="1">
    <source>
        <dbReference type="ARBA" id="ARBA00000427"/>
    </source>
</evidence>
<feature type="chain" id="PRO_5019150633" description="exo-alpha-sialidase" evidence="4">
    <location>
        <begin position="19"/>
        <end position="377"/>
    </location>
</feature>
<reference evidence="7" key="1">
    <citation type="submission" date="2017-05" db="EMBL/GenBank/DDBJ databases">
        <title>Physiological properties and genetic analysis related to exopolysaccharide production of fresh-water unicellular cyanobacterium Aphanothece sacrum, Suizenji Nori, that has been cultured as a food source in Japan.</title>
        <authorList>
            <person name="Kanesaki Y."/>
            <person name="Yoshikawa S."/>
            <person name="Ohki K."/>
        </authorList>
    </citation>
    <scope>NUCLEOTIDE SEQUENCE [LARGE SCALE GENOMIC DNA]</scope>
    <source>
        <strain evidence="7">FPU1</strain>
    </source>
</reference>
<dbReference type="RefSeq" id="WP_124976650.1">
    <property type="nucleotide sequence ID" value="NZ_BDQK01000017.1"/>
</dbReference>
<dbReference type="OrthoDB" id="7294637at2"/>
<dbReference type="GO" id="GO:0016020">
    <property type="term" value="C:membrane"/>
    <property type="evidence" value="ECO:0007669"/>
    <property type="project" value="TreeGrafter"/>
</dbReference>
<accession>A0A401IN02</accession>
<dbReference type="GO" id="GO:0006689">
    <property type="term" value="P:ganglioside catabolic process"/>
    <property type="evidence" value="ECO:0007669"/>
    <property type="project" value="TreeGrafter"/>
</dbReference>
<dbReference type="GO" id="GO:0004308">
    <property type="term" value="F:exo-alpha-sialidase activity"/>
    <property type="evidence" value="ECO:0007669"/>
    <property type="project" value="UniProtKB-EC"/>
</dbReference>
<dbReference type="EC" id="3.2.1.18" evidence="3"/>